<dbReference type="AlphaFoldDB" id="A0A518C9A2"/>
<dbReference type="Pfam" id="PF20254">
    <property type="entry name" value="DMFA2_C"/>
    <property type="match status" value="1"/>
</dbReference>
<keyword evidence="4" id="KW-1185">Reference proteome</keyword>
<protein>
    <recommendedName>
        <fullName evidence="2">N,N-dimethylformamidase beta subunit-like C-terminal domain-containing protein</fullName>
    </recommendedName>
</protein>
<name>A0A518C9A2_9BACT</name>
<accession>A0A518C9A2</accession>
<evidence type="ECO:0000256" key="1">
    <source>
        <dbReference type="SAM" id="MobiDB-lite"/>
    </source>
</evidence>
<dbReference type="InterPro" id="IPR046540">
    <property type="entry name" value="DMFA2_C"/>
</dbReference>
<reference evidence="4" key="1">
    <citation type="submission" date="2019-02" db="EMBL/GenBank/DDBJ databases">
        <title>Deep-cultivation of Planctomycetes and their phenomic and genomic characterization uncovers novel biology.</title>
        <authorList>
            <person name="Wiegand S."/>
            <person name="Jogler M."/>
            <person name="Boedeker C."/>
            <person name="Pinto D."/>
            <person name="Vollmers J."/>
            <person name="Rivas-Marin E."/>
            <person name="Kohn T."/>
            <person name="Peeters S.H."/>
            <person name="Heuer A."/>
            <person name="Rast P."/>
            <person name="Oberbeckmann S."/>
            <person name="Bunk B."/>
            <person name="Jeske O."/>
            <person name="Meyerdierks A."/>
            <person name="Storesund J.E."/>
            <person name="Kallscheuer N."/>
            <person name="Luecker S."/>
            <person name="Lage O.M."/>
            <person name="Pohl T."/>
            <person name="Merkel B.J."/>
            <person name="Hornburger P."/>
            <person name="Mueller R.-W."/>
            <person name="Bruemmer F."/>
            <person name="Labrenz M."/>
            <person name="Spormann A.M."/>
            <person name="Op den Camp H."/>
            <person name="Overmann J."/>
            <person name="Amann R."/>
            <person name="Jetten M.S.M."/>
            <person name="Mascher T."/>
            <person name="Medema M.H."/>
            <person name="Devos D.P."/>
            <person name="Kaster A.-K."/>
            <person name="Ovreas L."/>
            <person name="Rohde M."/>
            <person name="Galperin M.Y."/>
            <person name="Jogler C."/>
        </authorList>
    </citation>
    <scope>NUCLEOTIDE SEQUENCE [LARGE SCALE GENOMIC DNA]</scope>
    <source>
        <strain evidence="4">Pan97</strain>
    </source>
</reference>
<proteinExistence type="predicted"/>
<dbReference type="Proteomes" id="UP000318626">
    <property type="component" value="Chromosome"/>
</dbReference>
<feature type="region of interest" description="Disordered" evidence="1">
    <location>
        <begin position="1"/>
        <end position="21"/>
    </location>
</feature>
<evidence type="ECO:0000313" key="3">
    <source>
        <dbReference type="EMBL" id="QDU75805.1"/>
    </source>
</evidence>
<gene>
    <name evidence="3" type="ORF">Pan97_28470</name>
</gene>
<organism evidence="3 4">
    <name type="scientific">Bremerella volcania</name>
    <dbReference type="NCBI Taxonomy" id="2527984"/>
    <lineage>
        <taxon>Bacteria</taxon>
        <taxon>Pseudomonadati</taxon>
        <taxon>Planctomycetota</taxon>
        <taxon>Planctomycetia</taxon>
        <taxon>Pirellulales</taxon>
        <taxon>Pirellulaceae</taxon>
        <taxon>Bremerella</taxon>
    </lineage>
</organism>
<dbReference type="KEGG" id="bvo:Pan97_28470"/>
<feature type="domain" description="N,N-dimethylformamidase beta subunit-like C-terminal" evidence="2">
    <location>
        <begin position="6"/>
        <end position="359"/>
    </location>
</feature>
<evidence type="ECO:0000313" key="4">
    <source>
        <dbReference type="Proteomes" id="UP000318626"/>
    </source>
</evidence>
<evidence type="ECO:0000259" key="2">
    <source>
        <dbReference type="Pfam" id="PF20254"/>
    </source>
</evidence>
<sequence length="398" mass="44505">MKTFGPLEAVTQPTPDPGEKNLHECHWKPSLHIQIPPNWLSGVYIGRLTTIPQPGEPYWQSYIIFVVRDDRPADILFQVSDNTWQAYNRWPNNYSIYTHPRGVQGPWADVSFDRPYAREAQHNGVVDDPRTVGSGEFLPFEFPLAYWLEQHGYDVTYCSNSDMLSPEKGLKCKTFISVGHDEYWDLRQFHSVEKLRDEGVNLLFLSGNSVCWVTPFRDSSAGVANRIIFRGGPYGGNQSYAVTREQEHGPFPRHGPDEGMLMGARNVEPVNGGGDWTITRPDHWIFSGTGVKQGESIPGLVGWEYHGNPPAIDGLEVVAGGTAWQGGVNPQQWTATIYPGPKGNFVFNAATIFWAQGLSSPPGHVLPWSHWSRPHGPDARVQQITHNLLRRALGVTAV</sequence>
<dbReference type="EMBL" id="CP036289">
    <property type="protein sequence ID" value="QDU75805.1"/>
    <property type="molecule type" value="Genomic_DNA"/>
</dbReference>